<gene>
    <name evidence="1" type="ORF">KAM351_45010</name>
</gene>
<sequence>MNVIAYVNREQLEGRQAIDRLISHYRRMMSEPMTCPFDASKSWVWNESRWHGAGRFIKHELKDIIKSLNPDEVHLISKNSRELIQSLILHMYIMKGGISRTAVNSILSDYLALENVLRDRSLNNEADFTSISLIDLNNTLQKNMSSLFENLKPIVECFGSLGIVKSQSVLQWINPRVKAHNKISSDGYKEKLTDENSHKLPDYEAVMAAADYFRNQPWLSYGENASELDNDFKNVIVSSALTILMMVPARSQDLFEQLSVNCLVTAKVDDTVVYGITWYAKKTDMDHWKLVPSTVNGEFEHAIIEAIERIKHVTEPARQVFKSWDEQCPEYNPLAYQHALRSGWVPADFPIYSEQNKVRYSEALMVMLKHQTHQSRDTVENCAIKINKSHFRDWLRSKEVKSASSGADVYLRSFFERIGYEHLNLNPDDYNTHAYRHMVNTAARLGGMGEFQLNWWSHRQEMGSVYDHRTAEQKRIMVSTGGNFEAMELTPQQRLDRINHQIPMTRKNLGLKFELVAQGTGGFTFKTPLGMCTHNYCESPCIRTCNCIECPENLHCKGDKRTLKRLIEELNDISDKIALAASECDSFGLKRLQIRHEIIDGLVKILGDDSPLEDGALVMLAYEQAPKSGLIYQAQELAKQIENGNKLTTIKHTEAIRHLGLSRILPKLEAIESKKNILAEIKFNEFLSDYSEDEE</sequence>
<organism evidence="1 2">
    <name type="scientific">Aeromonas caviae</name>
    <name type="common">Aeromonas punctata</name>
    <dbReference type="NCBI Taxonomy" id="648"/>
    <lineage>
        <taxon>Bacteria</taxon>
        <taxon>Pseudomonadati</taxon>
        <taxon>Pseudomonadota</taxon>
        <taxon>Gammaproteobacteria</taxon>
        <taxon>Aeromonadales</taxon>
        <taxon>Aeromonadaceae</taxon>
        <taxon>Aeromonas</taxon>
    </lineage>
</organism>
<proteinExistence type="predicted"/>
<protein>
    <submittedName>
        <fullName evidence="1">Uncharacterized protein</fullName>
    </submittedName>
</protein>
<dbReference type="Proteomes" id="UP000886934">
    <property type="component" value="Unassembled WGS sequence"/>
</dbReference>
<evidence type="ECO:0000313" key="1">
    <source>
        <dbReference type="EMBL" id="GJA65890.1"/>
    </source>
</evidence>
<reference evidence="1" key="1">
    <citation type="submission" date="2021-07" db="EMBL/GenBank/DDBJ databases">
        <title>Draft genome sequence of carbapenem-resistant Aeromonas spp. in Japan.</title>
        <authorList>
            <person name="Maehana S."/>
            <person name="Suzuki M."/>
            <person name="Kitasato H."/>
        </authorList>
    </citation>
    <scope>NUCLEOTIDE SEQUENCE</scope>
    <source>
        <strain evidence="1">KAM351</strain>
    </source>
</reference>
<dbReference type="RefSeq" id="WP_127904492.1">
    <property type="nucleotide sequence ID" value="NZ_AP024136.1"/>
</dbReference>
<comment type="caution">
    <text evidence="1">The sequence shown here is derived from an EMBL/GenBank/DDBJ whole genome shotgun (WGS) entry which is preliminary data.</text>
</comment>
<dbReference type="EMBL" id="BPNN01000143">
    <property type="protein sequence ID" value="GJA65890.1"/>
    <property type="molecule type" value="Genomic_DNA"/>
</dbReference>
<accession>A0A7I8HXJ4</accession>
<evidence type="ECO:0000313" key="2">
    <source>
        <dbReference type="Proteomes" id="UP000886934"/>
    </source>
</evidence>
<dbReference type="AlphaFoldDB" id="A0A7I8HXJ4"/>
<name>A0A7I8HXJ4_AERCA</name>